<keyword evidence="1" id="KW-0472">Membrane</keyword>
<proteinExistence type="predicted"/>
<organism evidence="2 3">
    <name type="scientific">Desulfosporosinus acididurans</name>
    <dbReference type="NCBI Taxonomy" id="476652"/>
    <lineage>
        <taxon>Bacteria</taxon>
        <taxon>Bacillati</taxon>
        <taxon>Bacillota</taxon>
        <taxon>Clostridia</taxon>
        <taxon>Eubacteriales</taxon>
        <taxon>Desulfitobacteriaceae</taxon>
        <taxon>Desulfosporosinus</taxon>
    </lineage>
</organism>
<keyword evidence="1" id="KW-0812">Transmembrane</keyword>
<feature type="transmembrane region" description="Helical" evidence="1">
    <location>
        <begin position="134"/>
        <end position="156"/>
    </location>
</feature>
<evidence type="ECO:0008006" key="4">
    <source>
        <dbReference type="Google" id="ProtNLM"/>
    </source>
</evidence>
<dbReference type="RefSeq" id="WP_047810601.1">
    <property type="nucleotide sequence ID" value="NZ_LDZY01000009.1"/>
</dbReference>
<dbReference type="AlphaFoldDB" id="A0A0J1FQG2"/>
<evidence type="ECO:0000313" key="3">
    <source>
        <dbReference type="Proteomes" id="UP000036356"/>
    </source>
</evidence>
<name>A0A0J1FQG2_9FIRM</name>
<protein>
    <recommendedName>
        <fullName evidence="4">DUF1634 domain-containing protein</fullName>
    </recommendedName>
</protein>
<feature type="transmembrane region" description="Helical" evidence="1">
    <location>
        <begin position="34"/>
        <end position="58"/>
    </location>
</feature>
<keyword evidence="3" id="KW-1185">Reference proteome</keyword>
<dbReference type="PATRIC" id="fig|476652.3.peg.2894"/>
<dbReference type="Proteomes" id="UP000036356">
    <property type="component" value="Unassembled WGS sequence"/>
</dbReference>
<dbReference type="EMBL" id="LDZY01000009">
    <property type="protein sequence ID" value="KLU65213.1"/>
    <property type="molecule type" value="Genomic_DNA"/>
</dbReference>
<keyword evidence="1" id="KW-1133">Transmembrane helix</keyword>
<sequence length="157" mass="16916">MNSQASVSNGHAPSVVNTSDAALSSMVSPEQNRYANILLVCSWAGIGIMAVTFILYMAGLFNPMVAPSQMPQYWGLSVHEYAKLTNAPSGWSWLTMVSHADYMNLVGLAFLGLVSVIGYITLFFNYSMKKDIPYAIMVGLEIIIILSAASGVFHVAG</sequence>
<comment type="caution">
    <text evidence="2">The sequence shown here is derived from an EMBL/GenBank/DDBJ whole genome shotgun (WGS) entry which is preliminary data.</text>
</comment>
<accession>A0A0J1FQG2</accession>
<feature type="transmembrane region" description="Helical" evidence="1">
    <location>
        <begin position="102"/>
        <end position="122"/>
    </location>
</feature>
<reference evidence="2 3" key="1">
    <citation type="submission" date="2015-06" db="EMBL/GenBank/DDBJ databases">
        <title>Draft genome of the moderately acidophilic sulfate reducer Candidatus Desulfosporosinus acididurans strain M1.</title>
        <authorList>
            <person name="Poehlein A."/>
            <person name="Petzsch P."/>
            <person name="Johnson B.D."/>
            <person name="Schloemann M."/>
            <person name="Daniel R."/>
            <person name="Muehling M."/>
        </authorList>
    </citation>
    <scope>NUCLEOTIDE SEQUENCE [LARGE SCALE GENOMIC DNA]</scope>
    <source>
        <strain evidence="2 3">M1</strain>
    </source>
</reference>
<evidence type="ECO:0000313" key="2">
    <source>
        <dbReference type="EMBL" id="KLU65213.1"/>
    </source>
</evidence>
<gene>
    <name evidence="2" type="ORF">DEAC_c27650</name>
</gene>
<dbReference type="STRING" id="476652.DEAC_c27650"/>
<evidence type="ECO:0000256" key="1">
    <source>
        <dbReference type="SAM" id="Phobius"/>
    </source>
</evidence>